<accession>A0A8J3C402</accession>
<dbReference type="SUPFAM" id="SSF160467">
    <property type="entry name" value="PH0987 N-terminal domain-like"/>
    <property type="match status" value="1"/>
</dbReference>
<dbReference type="Gene3D" id="2.40.100.10">
    <property type="entry name" value="Cyclophilin-like"/>
    <property type="match status" value="1"/>
</dbReference>
<dbReference type="SMART" id="SM00796">
    <property type="entry name" value="AHS1"/>
    <property type="match status" value="1"/>
</dbReference>
<reference evidence="5" key="2">
    <citation type="submission" date="2020-09" db="EMBL/GenBank/DDBJ databases">
        <authorList>
            <person name="Sun Q."/>
            <person name="Zhou Y."/>
        </authorList>
    </citation>
    <scope>NUCLEOTIDE SEQUENCE</scope>
    <source>
        <strain evidence="5">CGMCC 4.7299</strain>
    </source>
</reference>
<organism evidence="5 6">
    <name type="scientific">Mangrovihabitans endophyticus</name>
    <dbReference type="NCBI Taxonomy" id="1751298"/>
    <lineage>
        <taxon>Bacteria</taxon>
        <taxon>Bacillati</taxon>
        <taxon>Actinomycetota</taxon>
        <taxon>Actinomycetes</taxon>
        <taxon>Micromonosporales</taxon>
        <taxon>Micromonosporaceae</taxon>
        <taxon>Mangrovihabitans</taxon>
    </lineage>
</organism>
<dbReference type="RefSeq" id="WP_189081329.1">
    <property type="nucleotide sequence ID" value="NZ_BMMX01000025.1"/>
</dbReference>
<keyword evidence="2" id="KW-0378">Hydrolase</keyword>
<reference evidence="5" key="1">
    <citation type="journal article" date="2014" name="Int. J. Syst. Evol. Microbiol.">
        <title>Complete genome sequence of Corynebacterium casei LMG S-19264T (=DSM 44701T), isolated from a smear-ripened cheese.</title>
        <authorList>
            <consortium name="US DOE Joint Genome Institute (JGI-PGF)"/>
            <person name="Walter F."/>
            <person name="Albersmeier A."/>
            <person name="Kalinowski J."/>
            <person name="Ruckert C."/>
        </authorList>
    </citation>
    <scope>NUCLEOTIDE SEQUENCE</scope>
    <source>
        <strain evidence="5">CGMCC 4.7299</strain>
    </source>
</reference>
<gene>
    <name evidence="5" type="ORF">GCM10012284_45640</name>
</gene>
<keyword evidence="1" id="KW-0547">Nucleotide-binding</keyword>
<dbReference type="Pfam" id="PF02682">
    <property type="entry name" value="CT_C_D"/>
    <property type="match status" value="1"/>
</dbReference>
<comment type="caution">
    <text evidence="5">The sequence shown here is derived from an EMBL/GenBank/DDBJ whole genome shotgun (WGS) entry which is preliminary data.</text>
</comment>
<keyword evidence="6" id="KW-1185">Reference proteome</keyword>
<dbReference type="SUPFAM" id="SSF50891">
    <property type="entry name" value="Cyclophilin-like"/>
    <property type="match status" value="1"/>
</dbReference>
<feature type="domain" description="Carboxyltransferase" evidence="4">
    <location>
        <begin position="2"/>
        <end position="192"/>
    </location>
</feature>
<evidence type="ECO:0000256" key="3">
    <source>
        <dbReference type="ARBA" id="ARBA00022840"/>
    </source>
</evidence>
<dbReference type="EMBL" id="BMMX01000025">
    <property type="protein sequence ID" value="GGL06242.1"/>
    <property type="molecule type" value="Genomic_DNA"/>
</dbReference>
<dbReference type="Proteomes" id="UP000656042">
    <property type="component" value="Unassembled WGS sequence"/>
</dbReference>
<evidence type="ECO:0000256" key="1">
    <source>
        <dbReference type="ARBA" id="ARBA00022741"/>
    </source>
</evidence>
<proteinExistence type="predicted"/>
<dbReference type="GO" id="GO:0005524">
    <property type="term" value="F:ATP binding"/>
    <property type="evidence" value="ECO:0007669"/>
    <property type="project" value="UniProtKB-KW"/>
</dbReference>
<sequence>MTAFLTCGREAVLAEVDDLDAALALYAALRDAALPGVLDLVPAARTVLITIDPAITSPAAVREAAGKLTVERRRPPDAGRVEIPVRYDGPDLAEVAELLGVSAQEVVRRHTGSPWTVAFAGFAPGFGYLTGGDPLLDVPRRRSPRTRIPVGSVGLAGRFSGVYPNESPGGWQLIGRTTARMWDPDRPEPALLMPGMSVMFRAVPTATHTSKGGSA</sequence>
<dbReference type="GO" id="GO:0016787">
    <property type="term" value="F:hydrolase activity"/>
    <property type="evidence" value="ECO:0007669"/>
    <property type="project" value="UniProtKB-KW"/>
</dbReference>
<dbReference type="PANTHER" id="PTHR34698:SF2">
    <property type="entry name" value="5-OXOPROLINASE SUBUNIT B"/>
    <property type="match status" value="1"/>
</dbReference>
<protein>
    <recommendedName>
        <fullName evidence="4">Carboxyltransferase domain-containing protein</fullName>
    </recommendedName>
</protein>
<dbReference type="InterPro" id="IPR010016">
    <property type="entry name" value="PxpB"/>
</dbReference>
<dbReference type="InterPro" id="IPR029000">
    <property type="entry name" value="Cyclophilin-like_dom_sf"/>
</dbReference>
<dbReference type="InterPro" id="IPR003833">
    <property type="entry name" value="CT_C_D"/>
</dbReference>
<evidence type="ECO:0000259" key="4">
    <source>
        <dbReference type="SMART" id="SM00796"/>
    </source>
</evidence>
<evidence type="ECO:0000313" key="6">
    <source>
        <dbReference type="Proteomes" id="UP000656042"/>
    </source>
</evidence>
<name>A0A8J3C402_9ACTN</name>
<dbReference type="Gene3D" id="3.30.1360.40">
    <property type="match status" value="1"/>
</dbReference>
<evidence type="ECO:0000256" key="2">
    <source>
        <dbReference type="ARBA" id="ARBA00022801"/>
    </source>
</evidence>
<dbReference type="PANTHER" id="PTHR34698">
    <property type="entry name" value="5-OXOPROLINASE SUBUNIT B"/>
    <property type="match status" value="1"/>
</dbReference>
<dbReference type="AlphaFoldDB" id="A0A8J3C402"/>
<evidence type="ECO:0000313" key="5">
    <source>
        <dbReference type="EMBL" id="GGL06242.1"/>
    </source>
</evidence>
<keyword evidence="3" id="KW-0067">ATP-binding</keyword>